<feature type="chain" id="PRO_5017997263" evidence="1">
    <location>
        <begin position="31"/>
        <end position="370"/>
    </location>
</feature>
<dbReference type="AlphaFoldDB" id="A0A3M9XTL0"/>
<dbReference type="Proteomes" id="UP000268623">
    <property type="component" value="Unassembled WGS sequence"/>
</dbReference>
<proteinExistence type="predicted"/>
<sequence length="370" mass="40433">MMPTTLTTSRLGTLLSSVVVFGLSASPARAAESPSHFTGLVGVETASPADIANKNVLQLNTSMFQLYGDAAQIFKKNILAKHPVILGLFSGAGGRFILYRPGMAPIEAPQAPIVYQLLKSVGHSTMALAEVVVPYLNSPKDTTWRGALAAYRSRMQSALDTLDASGMQKDWRTNNRSILRNNIAFMDECLKNNAISAEGLQKFTKTQSPLLKKNIAWAAQTQVAHWMDVLAGWKEMIGADWDKTYAASNTIYVARQNNILFSVLAQFFGAEAINDRLMLIETISFTTTPDDMLESLTRIIADRSVGAAFFGDYHLMDFELMGGDARQAIIDEDAKRKMNVVLPPQVPFGSRQWPTLITPGPGAKSLSDLP</sequence>
<reference evidence="2 3" key="1">
    <citation type="submission" date="2018-08" db="EMBL/GenBank/DDBJ databases">
        <title>Genome sequence of Methylocystis hirsuta CSC1, a methanotroph able to accumulate PHAs.</title>
        <authorList>
            <person name="Bordel S."/>
            <person name="Rodriguez E."/>
            <person name="Gancedo J."/>
            <person name="Munoz R."/>
        </authorList>
    </citation>
    <scope>NUCLEOTIDE SEQUENCE [LARGE SCALE GENOMIC DNA]</scope>
    <source>
        <strain evidence="2 3">CSC1</strain>
    </source>
</reference>
<gene>
    <name evidence="2" type="ORF">D1O30_07300</name>
</gene>
<name>A0A3M9XTL0_9HYPH</name>
<evidence type="ECO:0000313" key="2">
    <source>
        <dbReference type="EMBL" id="RNJ51619.1"/>
    </source>
</evidence>
<dbReference type="OrthoDB" id="572924at2"/>
<dbReference type="EMBL" id="QWDD01000001">
    <property type="protein sequence ID" value="RNJ51619.1"/>
    <property type="molecule type" value="Genomic_DNA"/>
</dbReference>
<evidence type="ECO:0000256" key="1">
    <source>
        <dbReference type="SAM" id="SignalP"/>
    </source>
</evidence>
<keyword evidence="1" id="KW-0732">Signal</keyword>
<organism evidence="2 3">
    <name type="scientific">Methylocystis hirsuta</name>
    <dbReference type="NCBI Taxonomy" id="369798"/>
    <lineage>
        <taxon>Bacteria</taxon>
        <taxon>Pseudomonadati</taxon>
        <taxon>Pseudomonadota</taxon>
        <taxon>Alphaproteobacteria</taxon>
        <taxon>Hyphomicrobiales</taxon>
        <taxon>Methylocystaceae</taxon>
        <taxon>Methylocystis</taxon>
    </lineage>
</organism>
<keyword evidence="3" id="KW-1185">Reference proteome</keyword>
<evidence type="ECO:0000313" key="3">
    <source>
        <dbReference type="Proteomes" id="UP000268623"/>
    </source>
</evidence>
<protein>
    <submittedName>
        <fullName evidence="2">Uncharacterized protein</fullName>
    </submittedName>
</protein>
<feature type="signal peptide" evidence="1">
    <location>
        <begin position="1"/>
        <end position="30"/>
    </location>
</feature>
<accession>A0A3M9XTL0</accession>
<comment type="caution">
    <text evidence="2">The sequence shown here is derived from an EMBL/GenBank/DDBJ whole genome shotgun (WGS) entry which is preliminary data.</text>
</comment>